<dbReference type="AlphaFoldDB" id="A0A1P8WCH7"/>
<dbReference type="Proteomes" id="UP000187735">
    <property type="component" value="Chromosome"/>
</dbReference>
<accession>A0A1P8WCH7</accession>
<sequence length="121" mass="13419">MVEMVVCTVLLSVVAAVLVPGIHAVHGQRKATRFETYTLIELENQAAMLKQTKTPADLQLSSWFTDRYIETQFTAEDVAADATSDTTQTPVRLTITRPSAEAKPDVVRSLVVWVDRQETAE</sequence>
<protein>
    <submittedName>
        <fullName evidence="1">Uncharacterized protein</fullName>
    </submittedName>
</protein>
<proteinExistence type="predicted"/>
<organism evidence="1 2">
    <name type="scientific">Fuerstiella marisgermanici</name>
    <dbReference type="NCBI Taxonomy" id="1891926"/>
    <lineage>
        <taxon>Bacteria</taxon>
        <taxon>Pseudomonadati</taxon>
        <taxon>Planctomycetota</taxon>
        <taxon>Planctomycetia</taxon>
        <taxon>Planctomycetales</taxon>
        <taxon>Planctomycetaceae</taxon>
        <taxon>Fuerstiella</taxon>
    </lineage>
</organism>
<dbReference type="EMBL" id="CP017641">
    <property type="protein sequence ID" value="APZ91761.1"/>
    <property type="molecule type" value="Genomic_DNA"/>
</dbReference>
<name>A0A1P8WCH7_9PLAN</name>
<dbReference type="STRING" id="1891926.Fuma_01352"/>
<evidence type="ECO:0000313" key="2">
    <source>
        <dbReference type="Proteomes" id="UP000187735"/>
    </source>
</evidence>
<gene>
    <name evidence="1" type="ORF">Fuma_01352</name>
</gene>
<keyword evidence="2" id="KW-1185">Reference proteome</keyword>
<evidence type="ECO:0000313" key="1">
    <source>
        <dbReference type="EMBL" id="APZ91761.1"/>
    </source>
</evidence>
<dbReference type="KEGG" id="fmr:Fuma_01352"/>
<reference evidence="1 2" key="1">
    <citation type="journal article" date="2016" name="Front. Microbiol.">
        <title>Fuerstia marisgermanicae gen. nov., sp. nov., an Unusual Member of the Phylum Planctomycetes from the German Wadden Sea.</title>
        <authorList>
            <person name="Kohn T."/>
            <person name="Heuer A."/>
            <person name="Jogler M."/>
            <person name="Vollmers J."/>
            <person name="Boedeker C."/>
            <person name="Bunk B."/>
            <person name="Rast P."/>
            <person name="Borchert D."/>
            <person name="Glockner I."/>
            <person name="Freese H.M."/>
            <person name="Klenk H.P."/>
            <person name="Overmann J."/>
            <person name="Kaster A.K."/>
            <person name="Rohde M."/>
            <person name="Wiegand S."/>
            <person name="Jogler C."/>
        </authorList>
    </citation>
    <scope>NUCLEOTIDE SEQUENCE [LARGE SCALE GENOMIC DNA]</scope>
    <source>
        <strain evidence="1 2">NH11</strain>
    </source>
</reference>